<accession>A0A1I7D921</accession>
<keyword evidence="4" id="KW-0255">Endonuclease</keyword>
<evidence type="ECO:0000256" key="5">
    <source>
        <dbReference type="ARBA" id="ARBA00022801"/>
    </source>
</evidence>
<dbReference type="PANTHER" id="PTHR38039:SF1">
    <property type="entry name" value="TOXIN YOEB"/>
    <property type="match status" value="1"/>
</dbReference>
<dbReference type="SUPFAM" id="SSF143011">
    <property type="entry name" value="RelE-like"/>
    <property type="match status" value="1"/>
</dbReference>
<dbReference type="RefSeq" id="WP_091696331.1">
    <property type="nucleotide sequence ID" value="NZ_FPBF01000006.1"/>
</dbReference>
<evidence type="ECO:0000256" key="2">
    <source>
        <dbReference type="ARBA" id="ARBA00022649"/>
    </source>
</evidence>
<organism evidence="7 8">
    <name type="scientific">Algoriphagus locisalis</name>
    <dbReference type="NCBI Taxonomy" id="305507"/>
    <lineage>
        <taxon>Bacteria</taxon>
        <taxon>Pseudomonadati</taxon>
        <taxon>Bacteroidota</taxon>
        <taxon>Cytophagia</taxon>
        <taxon>Cytophagales</taxon>
        <taxon>Cyclobacteriaceae</taxon>
        <taxon>Algoriphagus</taxon>
    </lineage>
</organism>
<protein>
    <recommendedName>
        <fullName evidence="6">Putative mRNA interferase YoeB</fullName>
    </recommendedName>
</protein>
<sequence length="91" mass="10557">MTFEIYFTQKALKDIEKIKKSGNKKLLAKLEVLLNELEEHPYTGTGKPELLKNNYSGLWSRRLNLEHRLIYSVNGQTITVTLISAFSHYTE</sequence>
<proteinExistence type="inferred from homology"/>
<keyword evidence="3" id="KW-0540">Nuclease</keyword>
<dbReference type="GO" id="GO:0006401">
    <property type="term" value="P:RNA catabolic process"/>
    <property type="evidence" value="ECO:0007669"/>
    <property type="project" value="InterPro"/>
</dbReference>
<dbReference type="Pfam" id="PF06769">
    <property type="entry name" value="YoeB_toxin"/>
    <property type="match status" value="1"/>
</dbReference>
<dbReference type="OrthoDB" id="9801102at2"/>
<dbReference type="GO" id="GO:0004519">
    <property type="term" value="F:endonuclease activity"/>
    <property type="evidence" value="ECO:0007669"/>
    <property type="project" value="UniProtKB-KW"/>
</dbReference>
<dbReference type="InterPro" id="IPR007712">
    <property type="entry name" value="RelE/ParE_toxin"/>
</dbReference>
<evidence type="ECO:0000256" key="1">
    <source>
        <dbReference type="ARBA" id="ARBA00008172"/>
    </source>
</evidence>
<dbReference type="InterPro" id="IPR009614">
    <property type="entry name" value="YoeB_toxin"/>
</dbReference>
<dbReference type="PANTHER" id="PTHR38039">
    <property type="entry name" value="TOXIN YOEB"/>
    <property type="match status" value="1"/>
</dbReference>
<reference evidence="8" key="1">
    <citation type="submission" date="2016-10" db="EMBL/GenBank/DDBJ databases">
        <authorList>
            <person name="Varghese N."/>
            <person name="Submissions S."/>
        </authorList>
    </citation>
    <scope>NUCLEOTIDE SEQUENCE [LARGE SCALE GENOMIC DNA]</scope>
    <source>
        <strain evidence="8">DSM 23445</strain>
    </source>
</reference>
<keyword evidence="2" id="KW-1277">Toxin-antitoxin system</keyword>
<keyword evidence="5" id="KW-0378">Hydrolase</keyword>
<gene>
    <name evidence="7" type="ORF">SAMN04489724_3790</name>
</gene>
<evidence type="ECO:0000313" key="7">
    <source>
        <dbReference type="EMBL" id="SFU08253.1"/>
    </source>
</evidence>
<dbReference type="AlphaFoldDB" id="A0A1I7D921"/>
<dbReference type="STRING" id="305507.SAMN04489724_3790"/>
<name>A0A1I7D921_9BACT</name>
<dbReference type="Proteomes" id="UP000199673">
    <property type="component" value="Unassembled WGS sequence"/>
</dbReference>
<evidence type="ECO:0000256" key="3">
    <source>
        <dbReference type="ARBA" id="ARBA00022722"/>
    </source>
</evidence>
<dbReference type="Gene3D" id="3.30.2310.20">
    <property type="entry name" value="RelE-like"/>
    <property type="match status" value="1"/>
</dbReference>
<dbReference type="GO" id="GO:0016787">
    <property type="term" value="F:hydrolase activity"/>
    <property type="evidence" value="ECO:0007669"/>
    <property type="project" value="UniProtKB-KW"/>
</dbReference>
<evidence type="ECO:0000313" key="8">
    <source>
        <dbReference type="Proteomes" id="UP000199673"/>
    </source>
</evidence>
<dbReference type="EMBL" id="FPBF01000006">
    <property type="protein sequence ID" value="SFU08253.1"/>
    <property type="molecule type" value="Genomic_DNA"/>
</dbReference>
<dbReference type="InterPro" id="IPR035093">
    <property type="entry name" value="RelE/ParE_toxin_dom_sf"/>
</dbReference>
<evidence type="ECO:0000256" key="6">
    <source>
        <dbReference type="ARBA" id="ARBA00030388"/>
    </source>
</evidence>
<evidence type="ECO:0000256" key="4">
    <source>
        <dbReference type="ARBA" id="ARBA00022759"/>
    </source>
</evidence>
<dbReference type="NCBIfam" id="TIGR02385">
    <property type="entry name" value="RelE_StbE"/>
    <property type="match status" value="1"/>
</dbReference>
<keyword evidence="8" id="KW-1185">Reference proteome</keyword>
<comment type="similarity">
    <text evidence="1">Belongs to the YoeB family.</text>
</comment>
<dbReference type="NCBIfam" id="TIGR02116">
    <property type="entry name" value="toxin_Txe_YoeB"/>
    <property type="match status" value="1"/>
</dbReference>
<dbReference type="GO" id="GO:0045892">
    <property type="term" value="P:negative regulation of DNA-templated transcription"/>
    <property type="evidence" value="ECO:0007669"/>
    <property type="project" value="TreeGrafter"/>
</dbReference>